<dbReference type="RefSeq" id="XP_010941955.1">
    <property type="nucleotide sequence ID" value="XM_010943653.3"/>
</dbReference>
<proteinExistence type="inferred from homology"/>
<comment type="function">
    <text evidence="5">Transcription activator.</text>
</comment>
<dbReference type="KEGG" id="egu:105060064"/>
<dbReference type="PROSITE" id="PS51667">
    <property type="entry name" value="WRC"/>
    <property type="match status" value="1"/>
</dbReference>
<evidence type="ECO:0000313" key="10">
    <source>
        <dbReference type="RefSeq" id="XP_010941955.1"/>
    </source>
</evidence>
<evidence type="ECO:0000256" key="4">
    <source>
        <dbReference type="PROSITE-ProRule" id="PRU01002"/>
    </source>
</evidence>
<dbReference type="PROSITE" id="PS51666">
    <property type="entry name" value="QLQ"/>
    <property type="match status" value="1"/>
</dbReference>
<dbReference type="GO" id="GO:0006351">
    <property type="term" value="P:DNA-templated transcription"/>
    <property type="evidence" value="ECO:0007669"/>
    <property type="project" value="UniProtKB-UniRule"/>
</dbReference>
<feature type="region of interest" description="Disordered" evidence="6">
    <location>
        <begin position="412"/>
        <end position="457"/>
    </location>
</feature>
<evidence type="ECO:0000256" key="5">
    <source>
        <dbReference type="RuleBase" id="RU367127"/>
    </source>
</evidence>
<dbReference type="InParanoid" id="A0A6I9SDJ1"/>
<dbReference type="InterPro" id="IPR014977">
    <property type="entry name" value="WRC_dom"/>
</dbReference>
<evidence type="ECO:0000313" key="9">
    <source>
        <dbReference type="Proteomes" id="UP000504607"/>
    </source>
</evidence>
<dbReference type="InterPro" id="IPR031137">
    <property type="entry name" value="GRF"/>
</dbReference>
<comment type="domain">
    <text evidence="5">The QLQ domain and WRC domain may be involved in protein-protein interaction and DNA-binding, respectively.</text>
</comment>
<dbReference type="FunCoup" id="A0A6I9SDJ1">
    <property type="interactions" value="1194"/>
</dbReference>
<keyword evidence="5" id="KW-0010">Activator</keyword>
<evidence type="ECO:0000256" key="2">
    <source>
        <dbReference type="ARBA" id="ARBA00008122"/>
    </source>
</evidence>
<feature type="short sequence motif" description="Bipartite nuclear localization signal" evidence="4">
    <location>
        <begin position="225"/>
        <end position="232"/>
    </location>
</feature>
<reference evidence="10" key="1">
    <citation type="submission" date="2025-08" db="UniProtKB">
        <authorList>
            <consortium name="RefSeq"/>
        </authorList>
    </citation>
    <scope>IDENTIFICATION</scope>
</reference>
<evidence type="ECO:0000256" key="3">
    <source>
        <dbReference type="ARBA" id="ARBA00023242"/>
    </source>
</evidence>
<keyword evidence="5" id="KW-0805">Transcription regulation</keyword>
<protein>
    <recommendedName>
        <fullName evidence="5">Growth-regulating factor</fullName>
    </recommendedName>
</protein>
<dbReference type="GO" id="GO:0005634">
    <property type="term" value="C:nucleus"/>
    <property type="evidence" value="ECO:0007669"/>
    <property type="project" value="UniProtKB-SubCell"/>
</dbReference>
<sequence>MDGLVGASSPCGGVFSSPPAYSDHETKRKNGFFRSGLLKQGRPCGPEEHDWRYLKVARTEAPSLSPDGEQMLSFSSSKPDAFLFRSEPHTSTPSASSYVGNAGLISGSLDGSMHGVLAGVRGPFTPSQWMELEQQALIYKYMNANAPIPASLLISIRRSLSSSRFTSFSAGSLGPNTFGWGSLHLGFSGNADPEPGRCRRTDGKKWRCSRDAVADQKYCERHMNRGRHRSRKPVEGQNGHAAKTMPVIAATPTAPAVSGSGSSNCFTVAQQQINNVKPSITHSSFTQFDRVLVNKELDNSHDLSMLYSVNSEPRETSFPIPKQHNPFEESPSRANYGLISSDSPFKSTTNCYLGNDNFVSCTEFSDQDPPTDPLGQFIKEWHRKCSNSSTITWPEREMNSDKTQFSVSIPVASSDFSSSSSPTHEKHTPSPLKLSLDSGPDNMNLGVGGLPNDGNQQQASWLPTSWESSMGGPLGEVLANTCITLMDHSKNCSSLNLMTNGGDLSPQLRSSRAGVLHKTNFGSLSGSTRSSPIVEKHNVQDSIDSLHEDLIGSNLVNPSTITSSTFK</sequence>
<keyword evidence="5" id="KW-0804">Transcription</keyword>
<organism evidence="9 10">
    <name type="scientific">Elaeis guineensis var. tenera</name>
    <name type="common">Oil palm</name>
    <dbReference type="NCBI Taxonomy" id="51953"/>
    <lineage>
        <taxon>Eukaryota</taxon>
        <taxon>Viridiplantae</taxon>
        <taxon>Streptophyta</taxon>
        <taxon>Embryophyta</taxon>
        <taxon>Tracheophyta</taxon>
        <taxon>Spermatophyta</taxon>
        <taxon>Magnoliopsida</taxon>
        <taxon>Liliopsida</taxon>
        <taxon>Arecaceae</taxon>
        <taxon>Arecoideae</taxon>
        <taxon>Cocoseae</taxon>
        <taxon>Elaeidinae</taxon>
        <taxon>Elaeis</taxon>
    </lineage>
</organism>
<dbReference type="SMART" id="SM00951">
    <property type="entry name" value="QLQ"/>
    <property type="match status" value="1"/>
</dbReference>
<feature type="short sequence motif" description="Bipartite nuclear localization signal" evidence="4">
    <location>
        <begin position="197"/>
        <end position="207"/>
    </location>
</feature>
<comment type="similarity">
    <text evidence="2 5">Belongs to the GRF family.</text>
</comment>
<evidence type="ECO:0000256" key="6">
    <source>
        <dbReference type="SAM" id="MobiDB-lite"/>
    </source>
</evidence>
<feature type="compositionally biased region" description="Low complexity" evidence="6">
    <location>
        <begin position="412"/>
        <end position="421"/>
    </location>
</feature>
<keyword evidence="3 4" id="KW-0539">Nucleus</keyword>
<gene>
    <name evidence="10" type="primary">LOC105060064</name>
</gene>
<dbReference type="Proteomes" id="UP000504607">
    <property type="component" value="Unplaced"/>
</dbReference>
<dbReference type="GO" id="GO:0006355">
    <property type="term" value="P:regulation of DNA-templated transcription"/>
    <property type="evidence" value="ECO:0007669"/>
    <property type="project" value="InterPro"/>
</dbReference>
<comment type="subcellular location">
    <subcellularLocation>
        <location evidence="1 4 5">Nucleus</location>
    </subcellularLocation>
</comment>
<evidence type="ECO:0000256" key="1">
    <source>
        <dbReference type="ARBA" id="ARBA00004123"/>
    </source>
</evidence>
<dbReference type="OrthoDB" id="1927209at2759"/>
<keyword evidence="9" id="KW-1185">Reference proteome</keyword>
<dbReference type="GO" id="GO:0005524">
    <property type="term" value="F:ATP binding"/>
    <property type="evidence" value="ECO:0007669"/>
    <property type="project" value="UniProtKB-UniRule"/>
</dbReference>
<evidence type="ECO:0000259" key="8">
    <source>
        <dbReference type="PROSITE" id="PS51667"/>
    </source>
</evidence>
<dbReference type="PANTHER" id="PTHR31602">
    <property type="entry name" value="GROWTH-REGULATING FACTOR 5"/>
    <property type="match status" value="1"/>
</dbReference>
<dbReference type="GeneID" id="105060064"/>
<dbReference type="Pfam" id="PF08879">
    <property type="entry name" value="WRC"/>
    <property type="match status" value="1"/>
</dbReference>
<dbReference type="Pfam" id="PF08880">
    <property type="entry name" value="QLQ"/>
    <property type="match status" value="1"/>
</dbReference>
<dbReference type="GO" id="GO:0032502">
    <property type="term" value="P:developmental process"/>
    <property type="evidence" value="ECO:0007669"/>
    <property type="project" value="InterPro"/>
</dbReference>
<dbReference type="InterPro" id="IPR014978">
    <property type="entry name" value="Gln-Leu-Gln_QLQ"/>
</dbReference>
<feature type="domain" description="WRC" evidence="8">
    <location>
        <begin position="192"/>
        <end position="236"/>
    </location>
</feature>
<name>A0A6I9SDJ1_ELAGV</name>
<dbReference type="PANTHER" id="PTHR31602:SF42">
    <property type="entry name" value="GROWTH-REGULATING FACTOR 2"/>
    <property type="match status" value="1"/>
</dbReference>
<dbReference type="AlphaFoldDB" id="A0A6I9SDJ1"/>
<evidence type="ECO:0000259" key="7">
    <source>
        <dbReference type="PROSITE" id="PS51666"/>
    </source>
</evidence>
<accession>A0A6I9SDJ1</accession>
<feature type="domain" description="QLQ" evidence="7">
    <location>
        <begin position="123"/>
        <end position="158"/>
    </location>
</feature>